<reference evidence="1" key="1">
    <citation type="submission" date="2021-07" db="EMBL/GenBank/DDBJ databases">
        <authorList>
            <person name="Durling M."/>
        </authorList>
    </citation>
    <scope>NUCLEOTIDE SEQUENCE</scope>
</reference>
<proteinExistence type="predicted"/>
<keyword evidence="2" id="KW-1185">Reference proteome</keyword>
<sequence>MVLLHPRDDLKPLEALLVLPKKLMLWNLTEPANGIPQSGYIMRKVILIILGNEQELMGTILTPVER</sequence>
<evidence type="ECO:0000313" key="1">
    <source>
        <dbReference type="EMBL" id="CAG8971267.1"/>
    </source>
</evidence>
<dbReference type="Proteomes" id="UP000701801">
    <property type="component" value="Unassembled WGS sequence"/>
</dbReference>
<dbReference type="AlphaFoldDB" id="A0A9N9Q1D6"/>
<evidence type="ECO:0000313" key="2">
    <source>
        <dbReference type="Proteomes" id="UP000701801"/>
    </source>
</evidence>
<name>A0A9N9Q1D6_9HELO</name>
<dbReference type="EMBL" id="CAJVRM010000015">
    <property type="protein sequence ID" value="CAG8971267.1"/>
    <property type="molecule type" value="Genomic_DNA"/>
</dbReference>
<comment type="caution">
    <text evidence="1">The sequence shown here is derived from an EMBL/GenBank/DDBJ whole genome shotgun (WGS) entry which is preliminary data.</text>
</comment>
<protein>
    <submittedName>
        <fullName evidence="1">Uncharacterized protein</fullName>
    </submittedName>
</protein>
<organism evidence="1 2">
    <name type="scientific">Hymenoscyphus albidus</name>
    <dbReference type="NCBI Taxonomy" id="595503"/>
    <lineage>
        <taxon>Eukaryota</taxon>
        <taxon>Fungi</taxon>
        <taxon>Dikarya</taxon>
        <taxon>Ascomycota</taxon>
        <taxon>Pezizomycotina</taxon>
        <taxon>Leotiomycetes</taxon>
        <taxon>Helotiales</taxon>
        <taxon>Helotiaceae</taxon>
        <taxon>Hymenoscyphus</taxon>
    </lineage>
</organism>
<accession>A0A9N9Q1D6</accession>
<gene>
    <name evidence="1" type="ORF">HYALB_00001433</name>
</gene>